<protein>
    <submittedName>
        <fullName evidence="7">Putative transporter</fullName>
    </submittedName>
</protein>
<dbReference type="Pfam" id="PF00955">
    <property type="entry name" value="HCO3_cotransp"/>
    <property type="match status" value="2"/>
</dbReference>
<evidence type="ECO:0000256" key="3">
    <source>
        <dbReference type="ARBA" id="ARBA00022989"/>
    </source>
</evidence>
<keyword evidence="4 5" id="KW-0472">Membrane</keyword>
<dbReference type="GO" id="GO:0050801">
    <property type="term" value="P:monoatomic ion homeostasis"/>
    <property type="evidence" value="ECO:0007669"/>
    <property type="project" value="TreeGrafter"/>
</dbReference>
<feature type="transmembrane region" description="Helical" evidence="5">
    <location>
        <begin position="251"/>
        <end position="269"/>
    </location>
</feature>
<organism evidence="7 8">
    <name type="scientific">Cercospora beticola</name>
    <name type="common">Sugarbeet leaf spot fungus</name>
    <dbReference type="NCBI Taxonomy" id="122368"/>
    <lineage>
        <taxon>Eukaryota</taxon>
        <taxon>Fungi</taxon>
        <taxon>Dikarya</taxon>
        <taxon>Ascomycota</taxon>
        <taxon>Pezizomycotina</taxon>
        <taxon>Dothideomycetes</taxon>
        <taxon>Dothideomycetidae</taxon>
        <taxon>Mycosphaerellales</taxon>
        <taxon>Mycosphaerellaceae</taxon>
        <taxon>Cercospora</taxon>
    </lineage>
</organism>
<dbReference type="GO" id="GO:0080139">
    <property type="term" value="F:borate efflux transmembrane transporter activity"/>
    <property type="evidence" value="ECO:0007669"/>
    <property type="project" value="TreeGrafter"/>
</dbReference>
<name>A0A2G5HZH3_CERBT</name>
<feature type="transmembrane region" description="Helical" evidence="5">
    <location>
        <begin position="341"/>
        <end position="360"/>
    </location>
</feature>
<dbReference type="GO" id="GO:0005886">
    <property type="term" value="C:plasma membrane"/>
    <property type="evidence" value="ECO:0007669"/>
    <property type="project" value="TreeGrafter"/>
</dbReference>
<dbReference type="GO" id="GO:0005452">
    <property type="term" value="F:solute:inorganic anion antiporter activity"/>
    <property type="evidence" value="ECO:0007669"/>
    <property type="project" value="InterPro"/>
</dbReference>
<evidence type="ECO:0000256" key="4">
    <source>
        <dbReference type="ARBA" id="ARBA00023136"/>
    </source>
</evidence>
<accession>A0A2G5HZH3</accession>
<evidence type="ECO:0000313" key="8">
    <source>
        <dbReference type="Proteomes" id="UP000230605"/>
    </source>
</evidence>
<feature type="transmembrane region" description="Helical" evidence="5">
    <location>
        <begin position="381"/>
        <end position="401"/>
    </location>
</feature>
<evidence type="ECO:0000313" key="7">
    <source>
        <dbReference type="EMBL" id="PIA97947.1"/>
    </source>
</evidence>
<feature type="transmembrane region" description="Helical" evidence="5">
    <location>
        <begin position="185"/>
        <end position="206"/>
    </location>
</feature>
<evidence type="ECO:0000256" key="5">
    <source>
        <dbReference type="SAM" id="Phobius"/>
    </source>
</evidence>
<gene>
    <name evidence="7" type="ORF">CB0940_05952</name>
</gene>
<dbReference type="InterPro" id="IPR003020">
    <property type="entry name" value="HCO3_transpt_euk"/>
</dbReference>
<feature type="transmembrane region" description="Helical" evidence="5">
    <location>
        <begin position="289"/>
        <end position="305"/>
    </location>
</feature>
<dbReference type="EMBL" id="LKMD01000102">
    <property type="protein sequence ID" value="PIA97947.1"/>
    <property type="molecule type" value="Genomic_DNA"/>
</dbReference>
<sequence>MSNKLVRTSQRNAYHTCHCQRYTSMSHVRDMVLTRSCDMLYIYSSGTSTICSLAKRRALKMRTAFKTFASKEGKLRPFRLLSADVVNLKRRYFGDWTIFNTVVLSSAVFVFFTNLLPGITFASELYDLTGQQWGTIEIVLSTGICNAVFSLFGLQPLTILGVTGSFTVIAEHLHNLVTESMGKPYLPFMAWSLFHSCWMLWALAIFNAHEWSMLYVTEFTCEVFSLLNSIIYFSKALQEFRRSHGTLPLDAFLFSVIDAVGTFLLALMLSTAESWTFFPRWIRRMLRQYGTAIAVITFVALGYIGDAGRLQKNRLSTSTDRFAPSSPERSGFFVQFWELDIGSIFASMLSGAIIAMLFFFDHEISTIIATAKWFGIQKPNGFALEIMLLGATTALCGLLGIPPANGLLPQAPLHTQSLLYPSPDEVVEEVVRDSNGIEHTITRPVYRVHEQRWSKIIHAGGILACIAPPLQRVLGFTPKSVLAGLFIFMGQQSLASNPILRRTLNMLTPKAQLPPPYPGVRYWGLHSYTLFQIFVTIMVFIMTLTIAGPAFPIVILGLVPFRLLVMPRIWSREVLRHLDRWSCRDGHPDDVMGDKSSSTPDQSPGVPLLPSLVFSELDMESARLTSATRLDGRRTRSKRFDGDSGLDRRISYYTVHQEDIDHN</sequence>
<keyword evidence="2 5" id="KW-0812">Transmembrane</keyword>
<feature type="domain" description="Bicarbonate transporter-like transmembrane" evidence="6">
    <location>
        <begin position="77"/>
        <end position="243"/>
    </location>
</feature>
<dbReference type="InterPro" id="IPR011531">
    <property type="entry name" value="HCO3_transpt-like_TM_dom"/>
</dbReference>
<dbReference type="GO" id="GO:0000324">
    <property type="term" value="C:fungal-type vacuole"/>
    <property type="evidence" value="ECO:0007669"/>
    <property type="project" value="TreeGrafter"/>
</dbReference>
<evidence type="ECO:0000256" key="1">
    <source>
        <dbReference type="ARBA" id="ARBA00004141"/>
    </source>
</evidence>
<dbReference type="Proteomes" id="UP000230605">
    <property type="component" value="Chromosome 2"/>
</dbReference>
<dbReference type="AlphaFoldDB" id="A0A2G5HZH3"/>
<comment type="subcellular location">
    <subcellularLocation>
        <location evidence="1">Membrane</location>
        <topology evidence="1">Multi-pass membrane protein</topology>
    </subcellularLocation>
</comment>
<dbReference type="PANTHER" id="PTHR11453:SF82">
    <property type="entry name" value="BORON TRANSPORTER 1"/>
    <property type="match status" value="1"/>
</dbReference>
<feature type="transmembrane region" description="Helical" evidence="5">
    <location>
        <begin position="213"/>
        <end position="231"/>
    </location>
</feature>
<feature type="transmembrane region" description="Helical" evidence="5">
    <location>
        <begin position="98"/>
        <end position="119"/>
    </location>
</feature>
<evidence type="ECO:0000256" key="2">
    <source>
        <dbReference type="ARBA" id="ARBA00022692"/>
    </source>
</evidence>
<dbReference type="GO" id="GO:0006820">
    <property type="term" value="P:monoatomic anion transport"/>
    <property type="evidence" value="ECO:0007669"/>
    <property type="project" value="InterPro"/>
</dbReference>
<comment type="caution">
    <text evidence="7">The sequence shown here is derived from an EMBL/GenBank/DDBJ whole genome shotgun (WGS) entry which is preliminary data.</text>
</comment>
<dbReference type="OrthoDB" id="1735926at2759"/>
<feature type="domain" description="Bicarbonate transporter-like transmembrane" evidence="6">
    <location>
        <begin position="250"/>
        <end position="580"/>
    </location>
</feature>
<keyword evidence="3 5" id="KW-1133">Transmembrane helix</keyword>
<reference evidence="7 8" key="1">
    <citation type="submission" date="2015-10" db="EMBL/GenBank/DDBJ databases">
        <title>The cercosporin biosynthetic gene cluster was horizontally transferred to several fungal lineages and shown to be expanded in Cercospora beticola based on microsynteny with recipient genomes.</title>
        <authorList>
            <person name="De Jonge R."/>
            <person name="Ebert M.K."/>
            <person name="Suttle J.C."/>
            <person name="Jurick Ii W.M."/>
            <person name="Secor G.A."/>
            <person name="Thomma B.P."/>
            <person name="Van De Peer Y."/>
            <person name="Bolton M.D."/>
        </authorList>
    </citation>
    <scope>NUCLEOTIDE SEQUENCE [LARGE SCALE GENOMIC DNA]</scope>
    <source>
        <strain evidence="7 8">09-40</strain>
    </source>
</reference>
<dbReference type="PANTHER" id="PTHR11453">
    <property type="entry name" value="ANION EXCHANGE PROTEIN"/>
    <property type="match status" value="1"/>
</dbReference>
<evidence type="ECO:0000259" key="6">
    <source>
        <dbReference type="Pfam" id="PF00955"/>
    </source>
</evidence>
<proteinExistence type="predicted"/>